<dbReference type="InterPro" id="IPR019080">
    <property type="entry name" value="YqaJ_viral_recombinase"/>
</dbReference>
<dbReference type="EMBL" id="JARBHB010000003">
    <property type="protein sequence ID" value="KAJ8889219.1"/>
    <property type="molecule type" value="Genomic_DNA"/>
</dbReference>
<feature type="domain" description="YqaJ viral recombinase" evidence="1">
    <location>
        <begin position="18"/>
        <end position="88"/>
    </location>
</feature>
<dbReference type="Gene3D" id="3.90.320.10">
    <property type="match status" value="1"/>
</dbReference>
<dbReference type="Proteomes" id="UP001159363">
    <property type="component" value="Chromosome 3"/>
</dbReference>
<dbReference type="Pfam" id="PF09588">
    <property type="entry name" value="YqaJ"/>
    <property type="match status" value="1"/>
</dbReference>
<sequence length="108" mass="11814">MEATTSCANAVKEIHYNIFKGNRNSSWGLEKEAVALSQYATENNISISQCGLVIEEQHQFLGASPDGLIGEDAVLEVKCPTTANLVTPLEVVGDKKLNLLKCEMVYRN</sequence>
<proteinExistence type="predicted"/>
<dbReference type="InterPro" id="IPR011335">
    <property type="entry name" value="Restrct_endonuc-II-like"/>
</dbReference>
<evidence type="ECO:0000313" key="3">
    <source>
        <dbReference type="Proteomes" id="UP001159363"/>
    </source>
</evidence>
<dbReference type="PANTHER" id="PTHR46609">
    <property type="entry name" value="EXONUCLEASE, PHAGE-TYPE/RECB, C-TERMINAL DOMAIN-CONTAINING PROTEIN"/>
    <property type="match status" value="1"/>
</dbReference>
<dbReference type="SUPFAM" id="SSF52980">
    <property type="entry name" value="Restriction endonuclease-like"/>
    <property type="match status" value="1"/>
</dbReference>
<dbReference type="InterPro" id="IPR011604">
    <property type="entry name" value="PDDEXK-like_dom_sf"/>
</dbReference>
<evidence type="ECO:0000259" key="1">
    <source>
        <dbReference type="Pfam" id="PF09588"/>
    </source>
</evidence>
<reference evidence="2 3" key="1">
    <citation type="submission" date="2023-02" db="EMBL/GenBank/DDBJ databases">
        <title>LHISI_Scaffold_Assembly.</title>
        <authorList>
            <person name="Stuart O.P."/>
            <person name="Cleave R."/>
            <person name="Magrath M.J.L."/>
            <person name="Mikheyev A.S."/>
        </authorList>
    </citation>
    <scope>NUCLEOTIDE SEQUENCE [LARGE SCALE GENOMIC DNA]</scope>
    <source>
        <strain evidence="2">Daus_M_001</strain>
        <tissue evidence="2">Leg muscle</tissue>
    </source>
</reference>
<dbReference type="InterPro" id="IPR051703">
    <property type="entry name" value="NF-kappa-B_Signaling_Reg"/>
</dbReference>
<keyword evidence="3" id="KW-1185">Reference proteome</keyword>
<organism evidence="2 3">
    <name type="scientific">Dryococelus australis</name>
    <dbReference type="NCBI Taxonomy" id="614101"/>
    <lineage>
        <taxon>Eukaryota</taxon>
        <taxon>Metazoa</taxon>
        <taxon>Ecdysozoa</taxon>
        <taxon>Arthropoda</taxon>
        <taxon>Hexapoda</taxon>
        <taxon>Insecta</taxon>
        <taxon>Pterygota</taxon>
        <taxon>Neoptera</taxon>
        <taxon>Polyneoptera</taxon>
        <taxon>Phasmatodea</taxon>
        <taxon>Verophasmatodea</taxon>
        <taxon>Anareolatae</taxon>
        <taxon>Phasmatidae</taxon>
        <taxon>Eurycanthinae</taxon>
        <taxon>Dryococelus</taxon>
    </lineage>
</organism>
<dbReference type="PANTHER" id="PTHR46609:SF8">
    <property type="entry name" value="YQAJ VIRAL RECOMBINASE DOMAIN-CONTAINING PROTEIN"/>
    <property type="match status" value="1"/>
</dbReference>
<comment type="caution">
    <text evidence="2">The sequence shown here is derived from an EMBL/GenBank/DDBJ whole genome shotgun (WGS) entry which is preliminary data.</text>
</comment>
<accession>A0ABQ9HXX9</accession>
<name>A0ABQ9HXX9_9NEOP</name>
<protein>
    <recommendedName>
        <fullName evidence="1">YqaJ viral recombinase domain-containing protein</fullName>
    </recommendedName>
</protein>
<evidence type="ECO:0000313" key="2">
    <source>
        <dbReference type="EMBL" id="KAJ8889219.1"/>
    </source>
</evidence>
<gene>
    <name evidence="2" type="ORF">PR048_008717</name>
</gene>